<keyword evidence="4 9" id="KW-0547">Nucleotide-binding</keyword>
<evidence type="ECO:0000256" key="7">
    <source>
        <dbReference type="ARBA" id="ARBA00047899"/>
    </source>
</evidence>
<dbReference type="PANTHER" id="PTHR24356">
    <property type="entry name" value="SERINE/THREONINE-PROTEIN KINASE"/>
    <property type="match status" value="1"/>
</dbReference>
<keyword evidence="6 9" id="KW-0067">ATP-binding</keyword>
<dbReference type="EC" id="2.7.11.1" evidence="1"/>
<dbReference type="InterPro" id="IPR050236">
    <property type="entry name" value="Ser_Thr_kinase_AGC"/>
</dbReference>
<evidence type="ECO:0000313" key="12">
    <source>
        <dbReference type="Proteomes" id="UP000325113"/>
    </source>
</evidence>
<dbReference type="PANTHER" id="PTHR24356:SF163">
    <property type="entry name" value="3-PHOSPHOINOSITIDE-DEPENDENT PROTEIN KINASE 1-RELATED"/>
    <property type="match status" value="1"/>
</dbReference>
<evidence type="ECO:0000256" key="5">
    <source>
        <dbReference type="ARBA" id="ARBA00022777"/>
    </source>
</evidence>
<dbReference type="EMBL" id="VLTM01000109">
    <property type="protein sequence ID" value="KAA0152124.1"/>
    <property type="molecule type" value="Genomic_DNA"/>
</dbReference>
<feature type="domain" description="Protein kinase" evidence="10">
    <location>
        <begin position="32"/>
        <end position="168"/>
    </location>
</feature>
<keyword evidence="2" id="KW-0723">Serine/threonine-protein kinase</keyword>
<dbReference type="InterPro" id="IPR017441">
    <property type="entry name" value="Protein_kinase_ATP_BS"/>
</dbReference>
<organism evidence="11 12">
    <name type="scientific">Cafeteria roenbergensis</name>
    <name type="common">Marine flagellate</name>
    <dbReference type="NCBI Taxonomy" id="33653"/>
    <lineage>
        <taxon>Eukaryota</taxon>
        <taxon>Sar</taxon>
        <taxon>Stramenopiles</taxon>
        <taxon>Bigyra</taxon>
        <taxon>Opalozoa</taxon>
        <taxon>Bicosoecida</taxon>
        <taxon>Cafeteriaceae</taxon>
        <taxon>Cafeteria</taxon>
    </lineage>
</organism>
<keyword evidence="5" id="KW-0418">Kinase</keyword>
<evidence type="ECO:0000313" key="11">
    <source>
        <dbReference type="EMBL" id="KAA0152124.1"/>
    </source>
</evidence>
<comment type="caution">
    <text evidence="11">The sequence shown here is derived from an EMBL/GenBank/DDBJ whole genome shotgun (WGS) entry which is preliminary data.</text>
</comment>
<feature type="binding site" evidence="9">
    <location>
        <position position="61"/>
    </location>
    <ligand>
        <name>ATP</name>
        <dbReference type="ChEBI" id="CHEBI:30616"/>
    </ligand>
</feature>
<keyword evidence="3" id="KW-0808">Transferase</keyword>
<dbReference type="Proteomes" id="UP000325113">
    <property type="component" value="Unassembled WGS sequence"/>
</dbReference>
<comment type="catalytic activity">
    <reaction evidence="8">
        <text>L-seryl-[protein] + ATP = O-phospho-L-seryl-[protein] + ADP + H(+)</text>
        <dbReference type="Rhea" id="RHEA:17989"/>
        <dbReference type="Rhea" id="RHEA-COMP:9863"/>
        <dbReference type="Rhea" id="RHEA-COMP:11604"/>
        <dbReference type="ChEBI" id="CHEBI:15378"/>
        <dbReference type="ChEBI" id="CHEBI:29999"/>
        <dbReference type="ChEBI" id="CHEBI:30616"/>
        <dbReference type="ChEBI" id="CHEBI:83421"/>
        <dbReference type="ChEBI" id="CHEBI:456216"/>
        <dbReference type="EC" id="2.7.11.1"/>
    </reaction>
</comment>
<evidence type="ECO:0000256" key="9">
    <source>
        <dbReference type="PROSITE-ProRule" id="PRU10141"/>
    </source>
</evidence>
<dbReference type="GO" id="GO:0005524">
    <property type="term" value="F:ATP binding"/>
    <property type="evidence" value="ECO:0007669"/>
    <property type="project" value="UniProtKB-UniRule"/>
</dbReference>
<dbReference type="GO" id="GO:0004674">
    <property type="term" value="F:protein serine/threonine kinase activity"/>
    <property type="evidence" value="ECO:0007669"/>
    <property type="project" value="UniProtKB-KW"/>
</dbReference>
<protein>
    <recommendedName>
        <fullName evidence="1">non-specific serine/threonine protein kinase</fullName>
        <ecNumber evidence="1">2.7.11.1</ecNumber>
    </recommendedName>
</protein>
<dbReference type="Pfam" id="PF00069">
    <property type="entry name" value="Pkinase"/>
    <property type="match status" value="1"/>
</dbReference>
<evidence type="ECO:0000256" key="2">
    <source>
        <dbReference type="ARBA" id="ARBA00022527"/>
    </source>
</evidence>
<dbReference type="PROSITE" id="PS00107">
    <property type="entry name" value="PROTEIN_KINASE_ATP"/>
    <property type="match status" value="1"/>
</dbReference>
<evidence type="ECO:0000256" key="8">
    <source>
        <dbReference type="ARBA" id="ARBA00048679"/>
    </source>
</evidence>
<evidence type="ECO:0000256" key="1">
    <source>
        <dbReference type="ARBA" id="ARBA00012513"/>
    </source>
</evidence>
<dbReference type="InterPro" id="IPR000719">
    <property type="entry name" value="Prot_kinase_dom"/>
</dbReference>
<dbReference type="PROSITE" id="PS50011">
    <property type="entry name" value="PROTEIN_KINASE_DOM"/>
    <property type="match status" value="1"/>
</dbReference>
<dbReference type="AlphaFoldDB" id="A0A5A8CI12"/>
<reference evidence="11 12" key="1">
    <citation type="submission" date="2019-07" db="EMBL/GenBank/DDBJ databases">
        <title>Genomes of Cafeteria roenbergensis.</title>
        <authorList>
            <person name="Fischer M.G."/>
            <person name="Hackl T."/>
            <person name="Roman M."/>
        </authorList>
    </citation>
    <scope>NUCLEOTIDE SEQUENCE [LARGE SCALE GENOMIC DNA]</scope>
    <source>
        <strain evidence="11 12">Cflag</strain>
    </source>
</reference>
<evidence type="ECO:0000259" key="10">
    <source>
        <dbReference type="PROSITE" id="PS50011"/>
    </source>
</evidence>
<accession>A0A5A8CI12</accession>
<sequence>MPGISWPRGPPAFFIVHVVESRRTGRAAVTDFLYGKLLGEGAFARVLHAAHRDTGADYAVKIVDKRQISRLGKRDSVMMERNVMGAARHHCITRLSYTFQTSDELFFAMDLCRAGDLFAVIKTFRQKRTFATTHDRAEADRSCSGAAAAAAAAQRRARSGSVDHKPAA</sequence>
<name>A0A5A8CI12_CAFRO</name>
<evidence type="ECO:0000256" key="6">
    <source>
        <dbReference type="ARBA" id="ARBA00022840"/>
    </source>
</evidence>
<dbReference type="SMART" id="SM00220">
    <property type="entry name" value="S_TKc"/>
    <property type="match status" value="1"/>
</dbReference>
<proteinExistence type="predicted"/>
<dbReference type="InterPro" id="IPR011009">
    <property type="entry name" value="Kinase-like_dom_sf"/>
</dbReference>
<evidence type="ECO:0000256" key="3">
    <source>
        <dbReference type="ARBA" id="ARBA00022679"/>
    </source>
</evidence>
<dbReference type="Gene3D" id="3.30.200.20">
    <property type="entry name" value="Phosphorylase Kinase, domain 1"/>
    <property type="match status" value="1"/>
</dbReference>
<dbReference type="GO" id="GO:0035556">
    <property type="term" value="P:intracellular signal transduction"/>
    <property type="evidence" value="ECO:0007669"/>
    <property type="project" value="TreeGrafter"/>
</dbReference>
<comment type="catalytic activity">
    <reaction evidence="7">
        <text>L-threonyl-[protein] + ATP = O-phospho-L-threonyl-[protein] + ADP + H(+)</text>
        <dbReference type="Rhea" id="RHEA:46608"/>
        <dbReference type="Rhea" id="RHEA-COMP:11060"/>
        <dbReference type="Rhea" id="RHEA-COMP:11605"/>
        <dbReference type="ChEBI" id="CHEBI:15378"/>
        <dbReference type="ChEBI" id="CHEBI:30013"/>
        <dbReference type="ChEBI" id="CHEBI:30616"/>
        <dbReference type="ChEBI" id="CHEBI:61977"/>
        <dbReference type="ChEBI" id="CHEBI:456216"/>
        <dbReference type="EC" id="2.7.11.1"/>
    </reaction>
</comment>
<evidence type="ECO:0000256" key="4">
    <source>
        <dbReference type="ARBA" id="ARBA00022741"/>
    </source>
</evidence>
<gene>
    <name evidence="11" type="ORF">FNF31_06698</name>
</gene>
<dbReference type="SUPFAM" id="SSF56112">
    <property type="entry name" value="Protein kinase-like (PK-like)"/>
    <property type="match status" value="1"/>
</dbReference>